<proteinExistence type="predicted"/>
<feature type="chain" id="PRO_5043758426" evidence="3">
    <location>
        <begin position="20"/>
        <end position="153"/>
    </location>
</feature>
<keyword evidence="2" id="KW-0812">Transmembrane</keyword>
<evidence type="ECO:0000256" key="3">
    <source>
        <dbReference type="SAM" id="SignalP"/>
    </source>
</evidence>
<accession>A0A8R1YVG9</accession>
<feature type="transmembrane region" description="Helical" evidence="2">
    <location>
        <begin position="103"/>
        <end position="128"/>
    </location>
</feature>
<organism evidence="4 5">
    <name type="scientific">Pristionchus pacificus</name>
    <name type="common">Parasitic nematode worm</name>
    <dbReference type="NCBI Taxonomy" id="54126"/>
    <lineage>
        <taxon>Eukaryota</taxon>
        <taxon>Metazoa</taxon>
        <taxon>Ecdysozoa</taxon>
        <taxon>Nematoda</taxon>
        <taxon>Chromadorea</taxon>
        <taxon>Rhabditida</taxon>
        <taxon>Rhabditina</taxon>
        <taxon>Diplogasteromorpha</taxon>
        <taxon>Diplogasteroidea</taxon>
        <taxon>Neodiplogasteridae</taxon>
        <taxon>Pristionchus</taxon>
    </lineage>
</organism>
<gene>
    <name evidence="4" type="primary">WBGene00277315</name>
</gene>
<feature type="region of interest" description="Disordered" evidence="1">
    <location>
        <begin position="21"/>
        <end position="40"/>
    </location>
</feature>
<reference evidence="4" key="2">
    <citation type="submission" date="2022-06" db="UniProtKB">
        <authorList>
            <consortium name="EnsemblMetazoa"/>
        </authorList>
    </citation>
    <scope>IDENTIFICATION</scope>
    <source>
        <strain evidence="4">PS312</strain>
    </source>
</reference>
<protein>
    <submittedName>
        <fullName evidence="4">Uncharacterized protein</fullName>
    </submittedName>
</protein>
<evidence type="ECO:0000313" key="5">
    <source>
        <dbReference type="Proteomes" id="UP000005239"/>
    </source>
</evidence>
<dbReference type="EnsemblMetazoa" id="PPA38946.1">
    <property type="protein sequence ID" value="PPA38946.1"/>
    <property type="gene ID" value="WBGene00277315"/>
</dbReference>
<reference evidence="5" key="1">
    <citation type="journal article" date="2008" name="Nat. Genet.">
        <title>The Pristionchus pacificus genome provides a unique perspective on nematode lifestyle and parasitism.</title>
        <authorList>
            <person name="Dieterich C."/>
            <person name="Clifton S.W."/>
            <person name="Schuster L.N."/>
            <person name="Chinwalla A."/>
            <person name="Delehaunty K."/>
            <person name="Dinkelacker I."/>
            <person name="Fulton L."/>
            <person name="Fulton R."/>
            <person name="Godfrey J."/>
            <person name="Minx P."/>
            <person name="Mitreva M."/>
            <person name="Roeseler W."/>
            <person name="Tian H."/>
            <person name="Witte H."/>
            <person name="Yang S.P."/>
            <person name="Wilson R.K."/>
            <person name="Sommer R.J."/>
        </authorList>
    </citation>
    <scope>NUCLEOTIDE SEQUENCE [LARGE SCALE GENOMIC DNA]</scope>
    <source>
        <strain evidence="5">PS312</strain>
    </source>
</reference>
<name>A0A2A6BDC2_PRIPA</name>
<feature type="compositionally biased region" description="Low complexity" evidence="1">
    <location>
        <begin position="28"/>
        <end position="37"/>
    </location>
</feature>
<evidence type="ECO:0000256" key="1">
    <source>
        <dbReference type="SAM" id="MobiDB-lite"/>
    </source>
</evidence>
<sequence>MLPTLPFLLLLIHLSLCRGQAKDDAGDTTTTTTTATTRDPGPVSATFETLEVCTQRCECPCRDTTVTMEDGREVNMFYCARPKVVQGTSVVSSLFSTIVSSPFLLALSLILLVVLIAFTLASSVFGCCDDRQKLTRSRKQRGGNWERDNGSTR</sequence>
<accession>A0A2A6BDC2</accession>
<keyword evidence="5" id="KW-1185">Reference proteome</keyword>
<keyword evidence="3" id="KW-0732">Signal</keyword>
<evidence type="ECO:0000313" key="4">
    <source>
        <dbReference type="EnsemblMetazoa" id="PPA38946.1"/>
    </source>
</evidence>
<dbReference type="Proteomes" id="UP000005239">
    <property type="component" value="Unassembled WGS sequence"/>
</dbReference>
<feature type="signal peptide" evidence="3">
    <location>
        <begin position="1"/>
        <end position="19"/>
    </location>
</feature>
<keyword evidence="2" id="KW-0472">Membrane</keyword>
<evidence type="ECO:0000256" key="2">
    <source>
        <dbReference type="SAM" id="Phobius"/>
    </source>
</evidence>
<dbReference type="AlphaFoldDB" id="A0A2A6BDC2"/>
<keyword evidence="2" id="KW-1133">Transmembrane helix</keyword>